<dbReference type="EMBL" id="BONN01000001">
    <property type="protein sequence ID" value="GIG31215.1"/>
    <property type="molecule type" value="Genomic_DNA"/>
</dbReference>
<dbReference type="PANTHER" id="PTHR30327:SF1">
    <property type="entry name" value="UPF0301 PROTEIN YQGE"/>
    <property type="match status" value="1"/>
</dbReference>
<accession>A0ABQ4D672</accession>
<gene>
    <name evidence="3" type="ORF">Col01nite_03740</name>
</gene>
<dbReference type="HAMAP" id="MF_00758">
    <property type="entry name" value="UPF0301"/>
    <property type="match status" value="1"/>
</dbReference>
<evidence type="ECO:0000313" key="4">
    <source>
        <dbReference type="Proteomes" id="UP000618382"/>
    </source>
</evidence>
<comment type="similarity">
    <text evidence="1 2">Belongs to the UPF0301 (AlgH) family.</text>
</comment>
<dbReference type="SUPFAM" id="SSF143456">
    <property type="entry name" value="VC0467-like"/>
    <property type="match status" value="1"/>
</dbReference>
<dbReference type="PANTHER" id="PTHR30327">
    <property type="entry name" value="UNCHARACTERIZED PROTEIN YQGE"/>
    <property type="match status" value="1"/>
</dbReference>
<dbReference type="Gene3D" id="3.40.1740.10">
    <property type="entry name" value="VC0467-like"/>
    <property type="match status" value="1"/>
</dbReference>
<dbReference type="NCBIfam" id="NF001270">
    <property type="entry name" value="PRK00228.2-2"/>
    <property type="match status" value="1"/>
</dbReference>
<protein>
    <recommendedName>
        <fullName evidence="2">UPF0301 protein Col01nite_03740</fullName>
    </recommendedName>
</protein>
<organism evidence="3 4">
    <name type="scientific">Cellulomonas oligotrophica</name>
    <dbReference type="NCBI Taxonomy" id="931536"/>
    <lineage>
        <taxon>Bacteria</taxon>
        <taxon>Bacillati</taxon>
        <taxon>Actinomycetota</taxon>
        <taxon>Actinomycetes</taxon>
        <taxon>Micrococcales</taxon>
        <taxon>Cellulomonadaceae</taxon>
        <taxon>Cellulomonas</taxon>
    </lineage>
</organism>
<comment type="caution">
    <text evidence="3">The sequence shown here is derived from an EMBL/GenBank/DDBJ whole genome shotgun (WGS) entry which is preliminary data.</text>
</comment>
<sequence>MPGEEMVGRLLVARPRLVDPHFGRSVVLVLDHGDHGTLGVVLDRPMPVPVDRVLPPWHDRVARPATLFQGGPVGLDSAMGVAVLDPALPPPRGVHRVVGPFGLVDLDADPDVVLRGVVGVRIFAGHAGWGAGQLAAELAERSWFVLASRASDVLTPTADGLWRHVMRRQGGDLALLSTSPADARLN</sequence>
<proteinExistence type="inferred from homology"/>
<evidence type="ECO:0000256" key="1">
    <source>
        <dbReference type="ARBA" id="ARBA00009600"/>
    </source>
</evidence>
<dbReference type="Pfam" id="PF02622">
    <property type="entry name" value="DUF179"/>
    <property type="match status" value="1"/>
</dbReference>
<evidence type="ECO:0000313" key="3">
    <source>
        <dbReference type="EMBL" id="GIG31215.1"/>
    </source>
</evidence>
<reference evidence="3 4" key="1">
    <citation type="submission" date="2021-01" db="EMBL/GenBank/DDBJ databases">
        <title>Whole genome shotgun sequence of Cellulomonas oligotrophica NBRC 109435.</title>
        <authorList>
            <person name="Komaki H."/>
            <person name="Tamura T."/>
        </authorList>
    </citation>
    <scope>NUCLEOTIDE SEQUENCE [LARGE SCALE GENOMIC DNA]</scope>
    <source>
        <strain evidence="3 4">NBRC 109435</strain>
    </source>
</reference>
<dbReference type="InterPro" id="IPR003774">
    <property type="entry name" value="AlgH-like"/>
</dbReference>
<keyword evidence="4" id="KW-1185">Reference proteome</keyword>
<evidence type="ECO:0000256" key="2">
    <source>
        <dbReference type="HAMAP-Rule" id="MF_00758"/>
    </source>
</evidence>
<name>A0ABQ4D672_9CELL</name>
<dbReference type="Proteomes" id="UP000618382">
    <property type="component" value="Unassembled WGS sequence"/>
</dbReference>